<organism evidence="4 5">
    <name type="scientific">Diatraea saccharalis</name>
    <name type="common">sugarcane borer</name>
    <dbReference type="NCBI Taxonomy" id="40085"/>
    <lineage>
        <taxon>Eukaryota</taxon>
        <taxon>Metazoa</taxon>
        <taxon>Ecdysozoa</taxon>
        <taxon>Arthropoda</taxon>
        <taxon>Hexapoda</taxon>
        <taxon>Insecta</taxon>
        <taxon>Pterygota</taxon>
        <taxon>Neoptera</taxon>
        <taxon>Endopterygota</taxon>
        <taxon>Lepidoptera</taxon>
        <taxon>Glossata</taxon>
        <taxon>Ditrysia</taxon>
        <taxon>Pyraloidea</taxon>
        <taxon>Crambidae</taxon>
        <taxon>Crambinae</taxon>
        <taxon>Diatraea</taxon>
    </lineage>
</organism>
<dbReference type="InterPro" id="IPR000594">
    <property type="entry name" value="ThiF_NAD_FAD-bd"/>
</dbReference>
<sequence>MEGQLTVYGYRAERNTKEKESSYIGPCYRCLFPTPPPPQAVGSCSSNGVAGPVPGVIGTLQALEAIKIIVGMTHDKLLVERMLLFDGEDMTFKTVNLRGRNAQCAVCSDTPSITRLVDYEVFCQSQAKEKDLDLHILPPANRISASQLSESLKLRTDSNHEERHLLVDVRSEPEFDMCRIDGAVNWPIDSLRDEKFEELLERIRMCTHRVVFICRRGNDSQIAAKKVLDAIEDSHRGKVADLTGGLHAWARNVDKDFPVY</sequence>
<dbReference type="PROSITE" id="PS50206">
    <property type="entry name" value="RHODANESE_3"/>
    <property type="match status" value="1"/>
</dbReference>
<dbReference type="Pfam" id="PF00581">
    <property type="entry name" value="Rhodanese"/>
    <property type="match status" value="1"/>
</dbReference>
<dbReference type="SMART" id="SM00450">
    <property type="entry name" value="RHOD"/>
    <property type="match status" value="1"/>
</dbReference>
<dbReference type="Proteomes" id="UP001153714">
    <property type="component" value="Chromosome 22"/>
</dbReference>
<gene>
    <name evidence="4" type="ORF">DIATSA_LOCUS8194</name>
</gene>
<dbReference type="SUPFAM" id="SSF69572">
    <property type="entry name" value="Activating enzymes of the ubiquitin-like proteins"/>
    <property type="match status" value="1"/>
</dbReference>
<dbReference type="AlphaFoldDB" id="A0A9N9WH28"/>
<dbReference type="InterPro" id="IPR050229">
    <property type="entry name" value="GlpE_sulfurtransferase"/>
</dbReference>
<feature type="domain" description="Rhodanese" evidence="3">
    <location>
        <begin position="160"/>
        <end position="258"/>
    </location>
</feature>
<evidence type="ECO:0000313" key="5">
    <source>
        <dbReference type="Proteomes" id="UP001153714"/>
    </source>
</evidence>
<name>A0A9N9WH28_9NEOP</name>
<evidence type="ECO:0000313" key="4">
    <source>
        <dbReference type="EMBL" id="CAG9790528.1"/>
    </source>
</evidence>
<dbReference type="InterPro" id="IPR036873">
    <property type="entry name" value="Rhodanese-like_dom_sf"/>
</dbReference>
<protein>
    <recommendedName>
        <fullName evidence="2">Ubiquitin activating enzyme 4</fullName>
    </recommendedName>
</protein>
<dbReference type="GO" id="GO:0006777">
    <property type="term" value="P:Mo-molybdopterin cofactor biosynthetic process"/>
    <property type="evidence" value="ECO:0007669"/>
    <property type="project" value="UniProtKB-KW"/>
</dbReference>
<dbReference type="InterPro" id="IPR001763">
    <property type="entry name" value="Rhodanese-like_dom"/>
</dbReference>
<keyword evidence="1" id="KW-0501">Molybdenum cofactor biosynthesis</keyword>
<dbReference type="PANTHER" id="PTHR43031:SF1">
    <property type="entry name" value="PYRIDINE NUCLEOTIDE-DISULPHIDE OXIDOREDUCTASE"/>
    <property type="match status" value="1"/>
</dbReference>
<dbReference type="Gene3D" id="3.40.50.720">
    <property type="entry name" value="NAD(P)-binding Rossmann-like Domain"/>
    <property type="match status" value="1"/>
</dbReference>
<dbReference type="Gene3D" id="3.40.250.10">
    <property type="entry name" value="Rhodanese-like domain"/>
    <property type="match status" value="1"/>
</dbReference>
<reference evidence="4" key="2">
    <citation type="submission" date="2022-10" db="EMBL/GenBank/DDBJ databases">
        <authorList>
            <consortium name="ENA_rothamsted_submissions"/>
            <consortium name="culmorum"/>
            <person name="King R."/>
        </authorList>
    </citation>
    <scope>NUCLEOTIDE SEQUENCE</scope>
</reference>
<evidence type="ECO:0000259" key="3">
    <source>
        <dbReference type="PROSITE" id="PS50206"/>
    </source>
</evidence>
<dbReference type="EMBL" id="OU893353">
    <property type="protein sequence ID" value="CAG9790528.1"/>
    <property type="molecule type" value="Genomic_DNA"/>
</dbReference>
<dbReference type="Pfam" id="PF00899">
    <property type="entry name" value="ThiF"/>
    <property type="match status" value="1"/>
</dbReference>
<evidence type="ECO:0000256" key="1">
    <source>
        <dbReference type="ARBA" id="ARBA00023150"/>
    </source>
</evidence>
<dbReference type="InterPro" id="IPR035985">
    <property type="entry name" value="Ubiquitin-activating_enz"/>
</dbReference>
<dbReference type="GO" id="GO:0008641">
    <property type="term" value="F:ubiquitin-like modifier activating enzyme activity"/>
    <property type="evidence" value="ECO:0007669"/>
    <property type="project" value="InterPro"/>
</dbReference>
<reference evidence="4" key="1">
    <citation type="submission" date="2021-12" db="EMBL/GenBank/DDBJ databases">
        <authorList>
            <person name="King R."/>
        </authorList>
    </citation>
    <scope>NUCLEOTIDE SEQUENCE</scope>
</reference>
<dbReference type="PANTHER" id="PTHR43031">
    <property type="entry name" value="FAD-DEPENDENT OXIDOREDUCTASE"/>
    <property type="match status" value="1"/>
</dbReference>
<proteinExistence type="predicted"/>
<keyword evidence="5" id="KW-1185">Reference proteome</keyword>
<accession>A0A9N9WH28</accession>
<evidence type="ECO:0000256" key="2">
    <source>
        <dbReference type="ARBA" id="ARBA00030971"/>
    </source>
</evidence>
<dbReference type="OrthoDB" id="10261062at2759"/>